<dbReference type="EMBL" id="LQZT01000023">
    <property type="protein sequence ID" value="OCW56911.1"/>
    <property type="molecule type" value="Genomic_DNA"/>
</dbReference>
<dbReference type="Proteomes" id="UP000094795">
    <property type="component" value="Unassembled WGS sequence"/>
</dbReference>
<accession>A0A1C1YTQ9</accession>
<dbReference type="Pfam" id="PF06629">
    <property type="entry name" value="MipA"/>
    <property type="match status" value="1"/>
</dbReference>
<keyword evidence="5" id="KW-0998">Cell outer membrane</keyword>
<dbReference type="STRING" id="1480615.AWJ14_07055"/>
<dbReference type="InterPro" id="IPR011250">
    <property type="entry name" value="OMP/PagP_B-barrel"/>
</dbReference>
<reference evidence="7 8" key="1">
    <citation type="submission" date="2015-12" db="EMBL/GenBank/DDBJ databases">
        <authorList>
            <person name="Shamseldin A."/>
            <person name="Moawad H."/>
            <person name="Abd El-Rahim W.M."/>
            <person name="Sadowsky M.J."/>
        </authorList>
    </citation>
    <scope>NUCLEOTIDE SEQUENCE [LARGE SCALE GENOMIC DNA]</scope>
    <source>
        <strain evidence="7 8">JC234</strain>
    </source>
</reference>
<dbReference type="SUPFAM" id="SSF56925">
    <property type="entry name" value="OMPA-like"/>
    <property type="match status" value="1"/>
</dbReference>
<comment type="similarity">
    <text evidence="2">Belongs to the MipA/OmpV family.</text>
</comment>
<sequence length="260" mass="27120">MTLYLKAAGVLVFASVAAAGTSGAMAQDTGTAQSGIVFDLGAAGKVTPRYAGSSELILSPVPLIRVKRLTLPNGLTFGGGSDEGLSFGPAFNVVGERSAKHAPELAGLNTIDAAVELGVAARYQVGQFRLMGEVRRGFGGHEGFRGEIGADLIVTPHEQWTFHGGPRLAFADSTYTNTYFGVSPAEASARFPATRASGGLIGAGLEAGMRYQINDAWALEGSAGWTRLTGDAARSPITAQGSKDQFTFSLGVLRRFQIDF</sequence>
<evidence type="ECO:0000256" key="6">
    <source>
        <dbReference type="SAM" id="SignalP"/>
    </source>
</evidence>
<evidence type="ECO:0000256" key="5">
    <source>
        <dbReference type="ARBA" id="ARBA00023237"/>
    </source>
</evidence>
<dbReference type="RefSeq" id="WP_066179986.1">
    <property type="nucleotide sequence ID" value="NZ_LQZT01000023.1"/>
</dbReference>
<keyword evidence="3 6" id="KW-0732">Signal</keyword>
<dbReference type="PANTHER" id="PTHR38776:SF1">
    <property type="entry name" value="MLTA-INTERACTING PROTEIN-RELATED"/>
    <property type="match status" value="1"/>
</dbReference>
<feature type="signal peptide" evidence="6">
    <location>
        <begin position="1"/>
        <end position="26"/>
    </location>
</feature>
<protein>
    <recommendedName>
        <fullName evidence="9">MltA-interacting MipA family protein</fullName>
    </recommendedName>
</protein>
<name>A0A1C1YTQ9_9HYPH</name>
<keyword evidence="4" id="KW-0472">Membrane</keyword>
<evidence type="ECO:0008006" key="9">
    <source>
        <dbReference type="Google" id="ProtNLM"/>
    </source>
</evidence>
<evidence type="ECO:0000256" key="3">
    <source>
        <dbReference type="ARBA" id="ARBA00022729"/>
    </source>
</evidence>
<dbReference type="InterPro" id="IPR010583">
    <property type="entry name" value="MipA"/>
</dbReference>
<evidence type="ECO:0000256" key="4">
    <source>
        <dbReference type="ARBA" id="ARBA00023136"/>
    </source>
</evidence>
<dbReference type="Gene3D" id="2.40.160.20">
    <property type="match status" value="1"/>
</dbReference>
<gene>
    <name evidence="7" type="ORF">AWJ14_07055</name>
</gene>
<dbReference type="GO" id="GO:0009279">
    <property type="term" value="C:cell outer membrane"/>
    <property type="evidence" value="ECO:0007669"/>
    <property type="project" value="UniProtKB-SubCell"/>
</dbReference>
<comment type="subcellular location">
    <subcellularLocation>
        <location evidence="1">Cell outer membrane</location>
    </subcellularLocation>
</comment>
<dbReference type="AlphaFoldDB" id="A0A1C1YTQ9"/>
<evidence type="ECO:0000313" key="8">
    <source>
        <dbReference type="Proteomes" id="UP000094795"/>
    </source>
</evidence>
<evidence type="ECO:0000256" key="2">
    <source>
        <dbReference type="ARBA" id="ARBA00005722"/>
    </source>
</evidence>
<feature type="chain" id="PRO_5008656417" description="MltA-interacting MipA family protein" evidence="6">
    <location>
        <begin position="27"/>
        <end position="260"/>
    </location>
</feature>
<proteinExistence type="inferred from homology"/>
<evidence type="ECO:0000256" key="1">
    <source>
        <dbReference type="ARBA" id="ARBA00004442"/>
    </source>
</evidence>
<comment type="caution">
    <text evidence="7">The sequence shown here is derived from an EMBL/GenBank/DDBJ whole genome shotgun (WGS) entry which is preliminary data.</text>
</comment>
<dbReference type="PANTHER" id="PTHR38776">
    <property type="entry name" value="MLTA-INTERACTING PROTEIN-RELATED"/>
    <property type="match status" value="1"/>
</dbReference>
<keyword evidence="8" id="KW-1185">Reference proteome</keyword>
<evidence type="ECO:0000313" key="7">
    <source>
        <dbReference type="EMBL" id="OCW56911.1"/>
    </source>
</evidence>
<organism evidence="7 8">
    <name type="scientific">Hoeflea olei</name>
    <dbReference type="NCBI Taxonomy" id="1480615"/>
    <lineage>
        <taxon>Bacteria</taxon>
        <taxon>Pseudomonadati</taxon>
        <taxon>Pseudomonadota</taxon>
        <taxon>Alphaproteobacteria</taxon>
        <taxon>Hyphomicrobiales</taxon>
        <taxon>Rhizobiaceae</taxon>
        <taxon>Hoeflea</taxon>
    </lineage>
</organism>